<protein>
    <submittedName>
        <fullName evidence="9">Metallo-beta-lactamase family protein, RNA-specific</fullName>
    </submittedName>
</protein>
<gene>
    <name evidence="9" type="ordered locus">B488_02720</name>
</gene>
<dbReference type="Gene3D" id="3.10.20.580">
    <property type="match status" value="1"/>
</dbReference>
<feature type="domain" description="Metallo-beta-lactamase" evidence="8">
    <location>
        <begin position="19"/>
        <end position="218"/>
    </location>
</feature>
<dbReference type="InterPro" id="IPR041636">
    <property type="entry name" value="RNase_J_C"/>
</dbReference>
<dbReference type="GO" id="GO:0003723">
    <property type="term" value="F:RNA binding"/>
    <property type="evidence" value="ECO:0007669"/>
    <property type="project" value="UniProtKB-KW"/>
</dbReference>
<dbReference type="SMART" id="SM00849">
    <property type="entry name" value="Lactamase_B"/>
    <property type="match status" value="1"/>
</dbReference>
<evidence type="ECO:0000256" key="4">
    <source>
        <dbReference type="ARBA" id="ARBA00022833"/>
    </source>
</evidence>
<evidence type="ECO:0000313" key="10">
    <source>
        <dbReference type="Proteomes" id="UP000010799"/>
    </source>
</evidence>
<evidence type="ECO:0000256" key="2">
    <source>
        <dbReference type="ARBA" id="ARBA00022723"/>
    </source>
</evidence>
<dbReference type="Proteomes" id="UP000010799">
    <property type="component" value="Chromosome"/>
</dbReference>
<evidence type="ECO:0000256" key="3">
    <source>
        <dbReference type="ARBA" id="ARBA00022801"/>
    </source>
</evidence>
<keyword evidence="1" id="KW-0540">Nuclease</keyword>
<dbReference type="PATRIC" id="fig|1215343.11.peg.282"/>
<dbReference type="STRING" id="1215343.B488_02720"/>
<dbReference type="InterPro" id="IPR011108">
    <property type="entry name" value="RMMBL"/>
</dbReference>
<reference evidence="9 10" key="1">
    <citation type="journal article" date="2012" name="Stand. Genomic Sci.">
        <title>Complete genome sequence of Liberibacter crescens BT-1.</title>
        <authorList>
            <person name="Leonard M.T."/>
            <person name="Fagen J.R."/>
            <person name="Davis-Richardson A.G."/>
            <person name="Davis M.J."/>
            <person name="Triplett E.W."/>
        </authorList>
    </citation>
    <scope>NUCLEOTIDE SEQUENCE [LARGE SCALE GENOMIC DNA]</scope>
    <source>
        <strain evidence="9 10">BT-1</strain>
    </source>
</reference>
<keyword evidence="2" id="KW-0479">Metal-binding</keyword>
<dbReference type="Gene3D" id="3.40.50.10710">
    <property type="entry name" value="Metallo-hydrolase/oxidoreductase"/>
    <property type="match status" value="1"/>
</dbReference>
<evidence type="ECO:0000256" key="5">
    <source>
        <dbReference type="ARBA" id="ARBA00022839"/>
    </source>
</evidence>
<keyword evidence="4" id="KW-0862">Zinc</keyword>
<keyword evidence="10" id="KW-1185">Reference proteome</keyword>
<evidence type="ECO:0000256" key="1">
    <source>
        <dbReference type="ARBA" id="ARBA00022722"/>
    </source>
</evidence>
<dbReference type="EMBL" id="CP003789">
    <property type="protein sequence ID" value="AGA64265.1"/>
    <property type="molecule type" value="Genomic_DNA"/>
</dbReference>
<accession>L0ETU3</accession>
<dbReference type="Pfam" id="PF12706">
    <property type="entry name" value="Lactamase_B_2"/>
    <property type="match status" value="1"/>
</dbReference>
<dbReference type="KEGG" id="lcc:B488_02720"/>
<evidence type="ECO:0000313" key="9">
    <source>
        <dbReference type="EMBL" id="AGA64265.1"/>
    </source>
</evidence>
<proteinExistence type="predicted"/>
<dbReference type="InterPro" id="IPR036866">
    <property type="entry name" value="RibonucZ/Hydroxyglut_hydro"/>
</dbReference>
<evidence type="ECO:0000259" key="8">
    <source>
        <dbReference type="SMART" id="SM00849"/>
    </source>
</evidence>
<dbReference type="AlphaFoldDB" id="L0ETU3"/>
<dbReference type="SUPFAM" id="SSF56281">
    <property type="entry name" value="Metallo-hydrolase/oxidoreductase"/>
    <property type="match status" value="1"/>
</dbReference>
<feature type="transmembrane region" description="Helical" evidence="7">
    <location>
        <begin position="7"/>
        <end position="27"/>
    </location>
</feature>
<dbReference type="Pfam" id="PF22505">
    <property type="entry name" value="RNase_J_b_CASP"/>
    <property type="match status" value="1"/>
</dbReference>
<organism evidence="9 10">
    <name type="scientific">Liberibacter crescens (strain BT-1)</name>
    <dbReference type="NCBI Taxonomy" id="1215343"/>
    <lineage>
        <taxon>Bacteria</taxon>
        <taxon>Pseudomonadati</taxon>
        <taxon>Pseudomonadota</taxon>
        <taxon>Alphaproteobacteria</taxon>
        <taxon>Hyphomicrobiales</taxon>
        <taxon>Rhizobiaceae</taxon>
        <taxon>Liberibacter</taxon>
    </lineage>
</organism>
<dbReference type="HOGENOM" id="CLU_008727_3_3_5"/>
<dbReference type="RefSeq" id="WP_015272692.1">
    <property type="nucleotide sequence ID" value="NC_019907.1"/>
</dbReference>
<evidence type="ECO:0000256" key="6">
    <source>
        <dbReference type="ARBA" id="ARBA00022884"/>
    </source>
</evidence>
<dbReference type="Pfam" id="PF07521">
    <property type="entry name" value="RMMBL"/>
    <property type="match status" value="1"/>
</dbReference>
<keyword evidence="7" id="KW-1133">Transmembrane helix</keyword>
<keyword evidence="6" id="KW-0694">RNA-binding</keyword>
<dbReference type="InterPro" id="IPR042173">
    <property type="entry name" value="RNase_J_2"/>
</dbReference>
<dbReference type="GO" id="GO:0004527">
    <property type="term" value="F:exonuclease activity"/>
    <property type="evidence" value="ECO:0007669"/>
    <property type="project" value="UniProtKB-KW"/>
</dbReference>
<dbReference type="InterPro" id="IPR001279">
    <property type="entry name" value="Metallo-B-lactamas"/>
</dbReference>
<dbReference type="Gene3D" id="3.60.15.10">
    <property type="entry name" value="Ribonuclease Z/Hydroxyacylglutathione hydrolase-like"/>
    <property type="match status" value="1"/>
</dbReference>
<dbReference type="PANTHER" id="PTHR43694:SF1">
    <property type="entry name" value="RIBONUCLEASE J"/>
    <property type="match status" value="1"/>
</dbReference>
<dbReference type="InterPro" id="IPR055132">
    <property type="entry name" value="RNase_J_b_CASP"/>
</dbReference>
<name>L0ETU3_LIBCB</name>
<dbReference type="GO" id="GO:0046872">
    <property type="term" value="F:metal ion binding"/>
    <property type="evidence" value="ECO:0007669"/>
    <property type="project" value="UniProtKB-KW"/>
</dbReference>
<dbReference type="CDD" id="cd07714">
    <property type="entry name" value="RNaseJ_MBL-fold"/>
    <property type="match status" value="1"/>
</dbReference>
<keyword evidence="3" id="KW-0378">Hydrolase</keyword>
<keyword evidence="7" id="KW-0812">Transmembrane</keyword>
<dbReference type="PANTHER" id="PTHR43694">
    <property type="entry name" value="RIBONUCLEASE J"/>
    <property type="match status" value="1"/>
</dbReference>
<evidence type="ECO:0000256" key="7">
    <source>
        <dbReference type="SAM" id="Phobius"/>
    </source>
</evidence>
<dbReference type="Pfam" id="PF17770">
    <property type="entry name" value="RNase_J_C"/>
    <property type="match status" value="1"/>
</dbReference>
<sequence length="561" mass="62041">MKKHKELLFLPLGGLGEIGMNMMLYGYGTPEEREWIMVDCGVSFAGNDFPGVDLIFPDISFLINENQILKAIIITHAHEDHFGAIIDLWSTLDAPVYASPFAIGLLEAKRAYDRIPIDIPITSFKAGDCINIGPFSIEAVQVNHSIPESMALIIKTPLGNILHTGDWKIDDSPILGDVTNKERFCALGDEGVLALMCDSTNAMRENLVFSEKDVEKSLYNIIKSASGRVAITMFSSNVGRICTISKVAKDLGRSVLLLGSSLKRVINVSSDIGLIEDIDSFVPEENFGDFPREKLVVILTGSQGEPRSALAKLARKELRNVALASGDVVVFSSRAIPGNETAINSVKNALIEQGIQIISEDKDTEFPVHVSGHPYRYELQQMYKWTQPKTVVAIHGEASHLSAQKELALKFGVPNVPNVRNGDILRIAPGPVKVIDEVVHGRLFKDGYLIGDLEELGISKRRKLSFVGHLTLNLLLDDLYEIIGLPEIVSVGLPTYDNNGEEVNKFLLKIVFSTIKKIPSLRRRDFEMLRRAISSALRSNIKQFWGKKPLVTVFVNRGVRN</sequence>
<keyword evidence="7" id="KW-0472">Membrane</keyword>
<dbReference type="eggNOG" id="COG0595">
    <property type="taxonomic scope" value="Bacteria"/>
</dbReference>
<keyword evidence="5" id="KW-0269">Exonuclease</keyword>